<organism evidence="2 3">
    <name type="scientific">Zea mays</name>
    <name type="common">Maize</name>
    <dbReference type="NCBI Taxonomy" id="4577"/>
    <lineage>
        <taxon>Eukaryota</taxon>
        <taxon>Viridiplantae</taxon>
        <taxon>Streptophyta</taxon>
        <taxon>Embryophyta</taxon>
        <taxon>Tracheophyta</taxon>
        <taxon>Spermatophyta</taxon>
        <taxon>Magnoliopsida</taxon>
        <taxon>Liliopsida</taxon>
        <taxon>Poales</taxon>
        <taxon>Poaceae</taxon>
        <taxon>PACMAD clade</taxon>
        <taxon>Panicoideae</taxon>
        <taxon>Andropogonodae</taxon>
        <taxon>Andropogoneae</taxon>
        <taxon>Tripsacinae</taxon>
        <taxon>Zea</taxon>
    </lineage>
</organism>
<evidence type="ECO:0000313" key="3">
    <source>
        <dbReference type="Proteomes" id="UP000007305"/>
    </source>
</evidence>
<dbReference type="InParanoid" id="A0A804QGA8"/>
<dbReference type="AlphaFoldDB" id="A0A804QGA8"/>
<reference evidence="2" key="2">
    <citation type="submission" date="2019-07" db="EMBL/GenBank/DDBJ databases">
        <authorList>
            <person name="Seetharam A."/>
            <person name="Woodhouse M."/>
            <person name="Cannon E."/>
        </authorList>
    </citation>
    <scope>NUCLEOTIDE SEQUENCE [LARGE SCALE GENOMIC DNA]</scope>
    <source>
        <strain evidence="2">cv. B73</strain>
    </source>
</reference>
<evidence type="ECO:0000256" key="1">
    <source>
        <dbReference type="SAM" id="Phobius"/>
    </source>
</evidence>
<sequence length="104" mass="12311">MRWVMYQLILFHKPNKNVKSEKMDQLIPQTKHPISYQGETSCCFHLCLAFSKATFKHECFYILPIPFIIFPLLTNLVIVNHQLKCYLFFARNEGQHFSLVKCSN</sequence>
<reference evidence="3" key="1">
    <citation type="submission" date="2015-12" db="EMBL/GenBank/DDBJ databases">
        <title>Update maize B73 reference genome by single molecule sequencing technologies.</title>
        <authorList>
            <consortium name="Maize Genome Sequencing Project"/>
            <person name="Ware D."/>
        </authorList>
    </citation>
    <scope>NUCLEOTIDE SEQUENCE [LARGE SCALE GENOMIC DNA]</scope>
    <source>
        <strain evidence="3">cv. B73</strain>
    </source>
</reference>
<keyword evidence="1" id="KW-0812">Transmembrane</keyword>
<keyword evidence="3" id="KW-1185">Reference proteome</keyword>
<dbReference type="EnsemblPlants" id="Zm00001eb327050_T001">
    <property type="protein sequence ID" value="Zm00001eb327050_P001"/>
    <property type="gene ID" value="Zm00001eb327050"/>
</dbReference>
<dbReference type="Gramene" id="Zm00001eb327050_T001">
    <property type="protein sequence ID" value="Zm00001eb327050_P001"/>
    <property type="gene ID" value="Zm00001eb327050"/>
</dbReference>
<protein>
    <submittedName>
        <fullName evidence="2">Uncharacterized protein</fullName>
    </submittedName>
</protein>
<evidence type="ECO:0000313" key="2">
    <source>
        <dbReference type="EnsemblPlants" id="Zm00001eb327050_P001"/>
    </source>
</evidence>
<keyword evidence="1" id="KW-1133">Transmembrane helix</keyword>
<dbReference type="Proteomes" id="UP000007305">
    <property type="component" value="Chromosome 7"/>
</dbReference>
<keyword evidence="1" id="KW-0472">Membrane</keyword>
<name>A0A804QGA8_MAIZE</name>
<proteinExistence type="predicted"/>
<feature type="transmembrane region" description="Helical" evidence="1">
    <location>
        <begin position="60"/>
        <end position="79"/>
    </location>
</feature>
<accession>A0A804QGA8</accession>
<reference evidence="2" key="3">
    <citation type="submission" date="2021-05" db="UniProtKB">
        <authorList>
            <consortium name="EnsemblPlants"/>
        </authorList>
    </citation>
    <scope>IDENTIFICATION</scope>
    <source>
        <strain evidence="2">cv. B73</strain>
    </source>
</reference>